<dbReference type="InterPro" id="IPR019819">
    <property type="entry name" value="Carboxylesterase_B_CS"/>
</dbReference>
<evidence type="ECO:0000256" key="1">
    <source>
        <dbReference type="ARBA" id="ARBA00005964"/>
    </source>
</evidence>
<dbReference type="AlphaFoldDB" id="A0AAJ6QGH6"/>
<dbReference type="ESTHER" id="aspni-EstA">
    <property type="family name" value="Fungal_carboxylesterase_lipase"/>
</dbReference>
<keyword evidence="4" id="KW-0732">Signal</keyword>
<dbReference type="PANTHER" id="PTHR43918">
    <property type="entry name" value="ACETYLCHOLINESTERASE"/>
    <property type="match status" value="1"/>
</dbReference>
<keyword evidence="2 3" id="KW-0378">Hydrolase</keyword>
<dbReference type="Pfam" id="PF00135">
    <property type="entry name" value="COesterase"/>
    <property type="match status" value="1"/>
</dbReference>
<evidence type="ECO:0000256" key="2">
    <source>
        <dbReference type="ARBA" id="ARBA00022801"/>
    </source>
</evidence>
<dbReference type="Gene3D" id="3.40.50.1820">
    <property type="entry name" value="alpha/beta hydrolase"/>
    <property type="match status" value="1"/>
</dbReference>
<dbReference type="PROSITE" id="PS00122">
    <property type="entry name" value="CARBOXYLESTERASE_B_1"/>
    <property type="match status" value="1"/>
</dbReference>
<feature type="chain" id="PRO_5044797830" description="Carboxylic ester hydrolase" evidence="4">
    <location>
        <begin position="41"/>
        <end position="562"/>
    </location>
</feature>
<dbReference type="EC" id="3.1.1.-" evidence="3"/>
<sequence length="562" mass="61254">MPRSPSSHRTSFIVRSAFTSPLGTMLHLVCLALLCHVARGLPTQASHNAQPVINLGYARYRGVRLEAGVDEFLGMRYASPPIGDLRFRAPQDPPANQTLQSATEYGPICIGLDEEESPGDISEDCLFINVFKPSTATSQSKLPVWLFIQGGGYAENSNANYNGTQVIQASDDVIVFVTFNYRVGALGFLASEKVRQNGDLNAGLLDQRKALRWVKQYIEQFGGDPDHIVIHGVSAGAGSVAYHLSAYGGKDEGLFIGAIVESSFWPTQRTVSEMEFQFERFVNDTGCSSARDSLECLREQDIATIQKGNTGSPFPGGSSSPLPDWYFLPVTDGSLVPDELYNAFDAGNFIKVPVLVGDDTDEGSNFAYNASSSADVSRFFKNNYPNLTSQQLNEINQVYPRGKLLPRHAAYFGASSAAYGDATFTCPGNHVASSAARYLPNSVWNYRVNIIDESNIAGGIGVPHTFELPAIFGAGSTGTLSSDSSYLTYNAAIIPVTMHYFISFVQTLNPNTYRYATAPEWNTWGNGQRLRLQTNDTAMEAVPESSLQDCAFWKSLTVPMEV</sequence>
<dbReference type="GeneID" id="4986636"/>
<evidence type="ECO:0000313" key="6">
    <source>
        <dbReference type="RefSeq" id="XP_001396326.3"/>
    </source>
</evidence>
<dbReference type="SUPFAM" id="SSF53474">
    <property type="entry name" value="alpha/beta-Hydrolases"/>
    <property type="match status" value="1"/>
</dbReference>
<feature type="domain" description="Carboxylesterase type B" evidence="5">
    <location>
        <begin position="50"/>
        <end position="553"/>
    </location>
</feature>
<evidence type="ECO:0000259" key="5">
    <source>
        <dbReference type="Pfam" id="PF00135"/>
    </source>
</evidence>
<evidence type="ECO:0000256" key="4">
    <source>
        <dbReference type="SAM" id="SignalP"/>
    </source>
</evidence>
<reference evidence="6" key="2">
    <citation type="submission" date="2025-08" db="UniProtKB">
        <authorList>
            <consortium name="RefSeq"/>
        </authorList>
    </citation>
    <scope>IDENTIFICATION</scope>
</reference>
<dbReference type="KEGG" id="ang:An13g01880"/>
<dbReference type="VEuPathDB" id="FungiDB:An13g01880"/>
<dbReference type="PROSITE" id="PS00941">
    <property type="entry name" value="CARBOXYLESTERASE_B_2"/>
    <property type="match status" value="1"/>
</dbReference>
<dbReference type="InterPro" id="IPR019826">
    <property type="entry name" value="Carboxylesterase_B_AS"/>
</dbReference>
<feature type="signal peptide" evidence="4">
    <location>
        <begin position="1"/>
        <end position="40"/>
    </location>
</feature>
<comment type="similarity">
    <text evidence="1 3">Belongs to the type-B carboxylesterase/lipase family.</text>
</comment>
<reference evidence="6" key="1">
    <citation type="submission" date="2025-02" db="EMBL/GenBank/DDBJ databases">
        <authorList>
            <consortium name="NCBI Genome Project"/>
        </authorList>
    </citation>
    <scope>NUCLEOTIDE SEQUENCE</scope>
</reference>
<proteinExistence type="inferred from homology"/>
<dbReference type="GO" id="GO:0016787">
    <property type="term" value="F:hydrolase activity"/>
    <property type="evidence" value="ECO:0007669"/>
    <property type="project" value="UniProtKB-KW"/>
</dbReference>
<protein>
    <recommendedName>
        <fullName evidence="3">Carboxylic ester hydrolase</fullName>
        <ecNumber evidence="3">3.1.1.-</ecNumber>
    </recommendedName>
</protein>
<accession>A0AAJ6QGH6</accession>
<dbReference type="InterPro" id="IPR050654">
    <property type="entry name" value="AChE-related_enzymes"/>
</dbReference>
<dbReference type="InterPro" id="IPR002018">
    <property type="entry name" value="CarbesteraseB"/>
</dbReference>
<gene>
    <name evidence="6" type="ORF">An13g01880</name>
</gene>
<name>A0AAJ6QGH6_ASPNG</name>
<dbReference type="PANTHER" id="PTHR43918:SF4">
    <property type="entry name" value="CARBOXYLIC ESTER HYDROLASE"/>
    <property type="match status" value="1"/>
</dbReference>
<dbReference type="RefSeq" id="XP_001396326.3">
    <property type="nucleotide sequence ID" value="XM_001396289.3"/>
</dbReference>
<organism evidence="6">
    <name type="scientific">Aspergillus niger</name>
    <dbReference type="NCBI Taxonomy" id="5061"/>
    <lineage>
        <taxon>Eukaryota</taxon>
        <taxon>Fungi</taxon>
        <taxon>Dikarya</taxon>
        <taxon>Ascomycota</taxon>
        <taxon>Pezizomycotina</taxon>
        <taxon>Eurotiomycetes</taxon>
        <taxon>Eurotiomycetidae</taxon>
        <taxon>Eurotiales</taxon>
        <taxon>Aspergillaceae</taxon>
        <taxon>Aspergillus</taxon>
        <taxon>Aspergillus subgen. Circumdati</taxon>
    </lineage>
</organism>
<evidence type="ECO:0000256" key="3">
    <source>
        <dbReference type="RuleBase" id="RU361235"/>
    </source>
</evidence>
<dbReference type="InterPro" id="IPR029058">
    <property type="entry name" value="AB_hydrolase_fold"/>
</dbReference>